<comment type="caution">
    <text evidence="1">The sequence shown here is derived from an EMBL/GenBank/DDBJ whole genome shotgun (WGS) entry which is preliminary data.</text>
</comment>
<evidence type="ECO:0000313" key="1">
    <source>
        <dbReference type="EMBL" id="MBI2052554.1"/>
    </source>
</evidence>
<protein>
    <submittedName>
        <fullName evidence="1">Uncharacterized protein</fullName>
    </submittedName>
</protein>
<reference evidence="1" key="1">
    <citation type="submission" date="2020-07" db="EMBL/GenBank/DDBJ databases">
        <title>Huge and variable diversity of episymbiotic CPR bacteria and DPANN archaea in groundwater ecosystems.</title>
        <authorList>
            <person name="He C.Y."/>
            <person name="Keren R."/>
            <person name="Whittaker M."/>
            <person name="Farag I.F."/>
            <person name="Doudna J."/>
            <person name="Cate J.H.D."/>
            <person name="Banfield J.F."/>
        </authorList>
    </citation>
    <scope>NUCLEOTIDE SEQUENCE</scope>
    <source>
        <strain evidence="1">NC_groundwater_191_Ag_S-0.1um_45_8</strain>
    </source>
</reference>
<sequence length="160" mass="17991">MATAVRRKDPQIRWYHPVWCHHHGAKMRVEQVDPQNHILIISGSAAEVTIRKASSMSPDVEGWFVDWEVVQERPYGTGVRGRSWFSDKDLAAAFGLSDDSGVFGDWLIDQFGADSAEQGKYIRWKGFLNIPCPGTGHDGDPNVSIHLDDEIRNAVQQLFS</sequence>
<evidence type="ECO:0000313" key="2">
    <source>
        <dbReference type="Proteomes" id="UP000786662"/>
    </source>
</evidence>
<dbReference type="Proteomes" id="UP000786662">
    <property type="component" value="Unassembled WGS sequence"/>
</dbReference>
<dbReference type="EMBL" id="JACOYY010000074">
    <property type="protein sequence ID" value="MBI2052554.1"/>
    <property type="molecule type" value="Genomic_DNA"/>
</dbReference>
<name>A0A9D6DQS0_9BACT</name>
<organism evidence="1 2">
    <name type="scientific">Candidatus Sungiibacteriota bacterium</name>
    <dbReference type="NCBI Taxonomy" id="2750080"/>
    <lineage>
        <taxon>Bacteria</taxon>
        <taxon>Candidatus Sungiibacteriota</taxon>
    </lineage>
</organism>
<accession>A0A9D6DQS0</accession>
<dbReference type="AlphaFoldDB" id="A0A9D6DQS0"/>
<proteinExistence type="predicted"/>
<gene>
    <name evidence="1" type="ORF">HYT38_02685</name>
</gene>